<reference evidence="1" key="3">
    <citation type="submission" date="2022-06" db="UniProtKB">
        <authorList>
            <consortium name="EnsemblPlants"/>
        </authorList>
    </citation>
    <scope>IDENTIFICATION</scope>
</reference>
<dbReference type="Proteomes" id="UP000015106">
    <property type="component" value="Chromosome 3"/>
</dbReference>
<dbReference type="EnsemblPlants" id="TuG1812G0300003970.01.T01">
    <property type="protein sequence ID" value="TuG1812G0300003970.01.T01.cds432679"/>
    <property type="gene ID" value="TuG1812G0300003970.01"/>
</dbReference>
<keyword evidence="2" id="KW-1185">Reference proteome</keyword>
<reference evidence="2" key="1">
    <citation type="journal article" date="2013" name="Nature">
        <title>Draft genome of the wheat A-genome progenitor Triticum urartu.</title>
        <authorList>
            <person name="Ling H.Q."/>
            <person name="Zhao S."/>
            <person name="Liu D."/>
            <person name="Wang J."/>
            <person name="Sun H."/>
            <person name="Zhang C."/>
            <person name="Fan H."/>
            <person name="Li D."/>
            <person name="Dong L."/>
            <person name="Tao Y."/>
            <person name="Gao C."/>
            <person name="Wu H."/>
            <person name="Li Y."/>
            <person name="Cui Y."/>
            <person name="Guo X."/>
            <person name="Zheng S."/>
            <person name="Wang B."/>
            <person name="Yu K."/>
            <person name="Liang Q."/>
            <person name="Yang W."/>
            <person name="Lou X."/>
            <person name="Chen J."/>
            <person name="Feng M."/>
            <person name="Jian J."/>
            <person name="Zhang X."/>
            <person name="Luo G."/>
            <person name="Jiang Y."/>
            <person name="Liu J."/>
            <person name="Wang Z."/>
            <person name="Sha Y."/>
            <person name="Zhang B."/>
            <person name="Wu H."/>
            <person name="Tang D."/>
            <person name="Shen Q."/>
            <person name="Xue P."/>
            <person name="Zou S."/>
            <person name="Wang X."/>
            <person name="Liu X."/>
            <person name="Wang F."/>
            <person name="Yang Y."/>
            <person name="An X."/>
            <person name="Dong Z."/>
            <person name="Zhang K."/>
            <person name="Zhang X."/>
            <person name="Luo M.C."/>
            <person name="Dvorak J."/>
            <person name="Tong Y."/>
            <person name="Wang J."/>
            <person name="Yang H."/>
            <person name="Li Z."/>
            <person name="Wang D."/>
            <person name="Zhang A."/>
            <person name="Wang J."/>
        </authorList>
    </citation>
    <scope>NUCLEOTIDE SEQUENCE</scope>
    <source>
        <strain evidence="2">cv. G1812</strain>
    </source>
</reference>
<reference evidence="1" key="2">
    <citation type="submission" date="2018-03" db="EMBL/GenBank/DDBJ databases">
        <title>The Triticum urartu genome reveals the dynamic nature of wheat genome evolution.</title>
        <authorList>
            <person name="Ling H."/>
            <person name="Ma B."/>
            <person name="Shi X."/>
            <person name="Liu H."/>
            <person name="Dong L."/>
            <person name="Sun H."/>
            <person name="Cao Y."/>
            <person name="Gao Q."/>
            <person name="Zheng S."/>
            <person name="Li Y."/>
            <person name="Yu Y."/>
            <person name="Du H."/>
            <person name="Qi M."/>
            <person name="Li Y."/>
            <person name="Yu H."/>
            <person name="Cui Y."/>
            <person name="Wang N."/>
            <person name="Chen C."/>
            <person name="Wu H."/>
            <person name="Zhao Y."/>
            <person name="Zhang J."/>
            <person name="Li Y."/>
            <person name="Zhou W."/>
            <person name="Zhang B."/>
            <person name="Hu W."/>
            <person name="Eijk M."/>
            <person name="Tang J."/>
            <person name="Witsenboer H."/>
            <person name="Zhao S."/>
            <person name="Li Z."/>
            <person name="Zhang A."/>
            <person name="Wang D."/>
            <person name="Liang C."/>
        </authorList>
    </citation>
    <scope>NUCLEOTIDE SEQUENCE [LARGE SCALE GENOMIC DNA]</scope>
    <source>
        <strain evidence="1">cv. G1812</strain>
    </source>
</reference>
<organism evidence="1 2">
    <name type="scientific">Triticum urartu</name>
    <name type="common">Red wild einkorn</name>
    <name type="synonym">Crithodium urartu</name>
    <dbReference type="NCBI Taxonomy" id="4572"/>
    <lineage>
        <taxon>Eukaryota</taxon>
        <taxon>Viridiplantae</taxon>
        <taxon>Streptophyta</taxon>
        <taxon>Embryophyta</taxon>
        <taxon>Tracheophyta</taxon>
        <taxon>Spermatophyta</taxon>
        <taxon>Magnoliopsida</taxon>
        <taxon>Liliopsida</taxon>
        <taxon>Poales</taxon>
        <taxon>Poaceae</taxon>
        <taxon>BOP clade</taxon>
        <taxon>Pooideae</taxon>
        <taxon>Triticodae</taxon>
        <taxon>Triticeae</taxon>
        <taxon>Triticinae</taxon>
        <taxon>Triticum</taxon>
    </lineage>
</organism>
<evidence type="ECO:0000313" key="1">
    <source>
        <dbReference type="EnsemblPlants" id="TuG1812G0300003970.01.T01.cds432679"/>
    </source>
</evidence>
<dbReference type="AlphaFoldDB" id="A0A8R7PW64"/>
<dbReference type="Gramene" id="TuG1812G0300003970.01.T01">
    <property type="protein sequence ID" value="TuG1812G0300003970.01.T01.cds432679"/>
    <property type="gene ID" value="TuG1812G0300003970.01"/>
</dbReference>
<sequence length="47" mass="5073">MPGQIGYAQLFTTVRVIGAKSATRRPQLGRRVASRRRSLGEAMAVAS</sequence>
<evidence type="ECO:0000313" key="2">
    <source>
        <dbReference type="Proteomes" id="UP000015106"/>
    </source>
</evidence>
<protein>
    <submittedName>
        <fullName evidence="1">Uncharacterized protein</fullName>
    </submittedName>
</protein>
<accession>A0A8R7PW64</accession>
<proteinExistence type="predicted"/>
<name>A0A8R7PW64_TRIUA</name>